<dbReference type="Proteomes" id="UP000199397">
    <property type="component" value="Unassembled WGS sequence"/>
</dbReference>
<keyword evidence="2" id="KW-1185">Reference proteome</keyword>
<dbReference type="RefSeq" id="WP_175518045.1">
    <property type="nucleotide sequence ID" value="NZ_FNQP01000036.1"/>
</dbReference>
<dbReference type="AlphaFoldDB" id="A0A1H4GLC2"/>
<dbReference type="EMBL" id="FNQP01000036">
    <property type="protein sequence ID" value="SEB10439.1"/>
    <property type="molecule type" value="Genomic_DNA"/>
</dbReference>
<name>A0A1H4GLC2_9GAMM</name>
<protein>
    <submittedName>
        <fullName evidence="1">Uncharacterized protein</fullName>
    </submittedName>
</protein>
<evidence type="ECO:0000313" key="2">
    <source>
        <dbReference type="Proteomes" id="UP000199397"/>
    </source>
</evidence>
<evidence type="ECO:0000313" key="1">
    <source>
        <dbReference type="EMBL" id="SEB10439.1"/>
    </source>
</evidence>
<sequence length="45" mass="5460">MEMFFVFGVILLLRWAMNRAGIKQDDYEWTHGHNPHNGKTDWHME</sequence>
<gene>
    <name evidence="1" type="ORF">SAMN05660964_03557</name>
</gene>
<organism evidence="1 2">
    <name type="scientific">Thiothrix caldifontis</name>
    <dbReference type="NCBI Taxonomy" id="525918"/>
    <lineage>
        <taxon>Bacteria</taxon>
        <taxon>Pseudomonadati</taxon>
        <taxon>Pseudomonadota</taxon>
        <taxon>Gammaproteobacteria</taxon>
        <taxon>Thiotrichales</taxon>
        <taxon>Thiotrichaceae</taxon>
        <taxon>Thiothrix</taxon>
    </lineage>
</organism>
<proteinExistence type="predicted"/>
<reference evidence="1 2" key="1">
    <citation type="submission" date="2016-10" db="EMBL/GenBank/DDBJ databases">
        <authorList>
            <person name="de Groot N.N."/>
        </authorList>
    </citation>
    <scope>NUCLEOTIDE SEQUENCE [LARGE SCALE GENOMIC DNA]</scope>
    <source>
        <strain evidence="1 2">DSM 21228</strain>
    </source>
</reference>
<accession>A0A1H4GLC2</accession>